<organism evidence="1">
    <name type="scientific">Rhizophora mucronata</name>
    <name type="common">Asiatic mangrove</name>
    <dbReference type="NCBI Taxonomy" id="61149"/>
    <lineage>
        <taxon>Eukaryota</taxon>
        <taxon>Viridiplantae</taxon>
        <taxon>Streptophyta</taxon>
        <taxon>Embryophyta</taxon>
        <taxon>Tracheophyta</taxon>
        <taxon>Spermatophyta</taxon>
        <taxon>Magnoliopsida</taxon>
        <taxon>eudicotyledons</taxon>
        <taxon>Gunneridae</taxon>
        <taxon>Pentapetalae</taxon>
        <taxon>rosids</taxon>
        <taxon>fabids</taxon>
        <taxon>Malpighiales</taxon>
        <taxon>Rhizophoraceae</taxon>
        <taxon>Rhizophora</taxon>
    </lineage>
</organism>
<dbReference type="AlphaFoldDB" id="A0A2P2P1H6"/>
<sequence>MSHSKPASPFLCSRPISQQAYPLPPASRADRFHSTRSPFEHSTITAHSLKEPTFRPFCGHSRYPLCSKCRLRAFPRRTSEGCSAFRAYSIYPLCACHSSG</sequence>
<reference evidence="1" key="1">
    <citation type="submission" date="2018-02" db="EMBL/GenBank/DDBJ databases">
        <title>Rhizophora mucronata_Transcriptome.</title>
        <authorList>
            <person name="Meera S.P."/>
            <person name="Sreeshan A."/>
            <person name="Augustine A."/>
        </authorList>
    </citation>
    <scope>NUCLEOTIDE SEQUENCE</scope>
    <source>
        <tissue evidence="1">Leaf</tissue>
    </source>
</reference>
<protein>
    <submittedName>
        <fullName evidence="1">Uncharacterized protein</fullName>
    </submittedName>
</protein>
<name>A0A2P2P1H6_RHIMU</name>
<proteinExistence type="predicted"/>
<accession>A0A2P2P1H6</accession>
<evidence type="ECO:0000313" key="1">
    <source>
        <dbReference type="EMBL" id="MBX48635.1"/>
    </source>
</evidence>
<dbReference type="EMBL" id="GGEC01068151">
    <property type="protein sequence ID" value="MBX48635.1"/>
    <property type="molecule type" value="Transcribed_RNA"/>
</dbReference>